<protein>
    <submittedName>
        <fullName evidence="1">Uncharacterized protein</fullName>
    </submittedName>
</protein>
<organism evidence="1">
    <name type="scientific">Rhizophora mucronata</name>
    <name type="common">Asiatic mangrove</name>
    <dbReference type="NCBI Taxonomy" id="61149"/>
    <lineage>
        <taxon>Eukaryota</taxon>
        <taxon>Viridiplantae</taxon>
        <taxon>Streptophyta</taxon>
        <taxon>Embryophyta</taxon>
        <taxon>Tracheophyta</taxon>
        <taxon>Spermatophyta</taxon>
        <taxon>Magnoliopsida</taxon>
        <taxon>eudicotyledons</taxon>
        <taxon>Gunneridae</taxon>
        <taxon>Pentapetalae</taxon>
        <taxon>rosids</taxon>
        <taxon>fabids</taxon>
        <taxon>Malpighiales</taxon>
        <taxon>Rhizophoraceae</taxon>
        <taxon>Rhizophora</taxon>
    </lineage>
</organism>
<reference evidence="1" key="1">
    <citation type="submission" date="2018-02" db="EMBL/GenBank/DDBJ databases">
        <title>Rhizophora mucronata_Transcriptome.</title>
        <authorList>
            <person name="Meera S.P."/>
            <person name="Sreeshan A."/>
            <person name="Augustine A."/>
        </authorList>
    </citation>
    <scope>NUCLEOTIDE SEQUENCE</scope>
    <source>
        <tissue evidence="1">Leaf</tissue>
    </source>
</reference>
<dbReference type="EMBL" id="GGEC01022731">
    <property type="protein sequence ID" value="MBX03215.1"/>
    <property type="molecule type" value="Transcribed_RNA"/>
</dbReference>
<name>A0A2P2KBU8_RHIMU</name>
<sequence length="89" mass="10545">MILKSIHFPEGHNIIPQRQGMWLEADGSLIRHQTVAIYLFFNKKKKNSNHISLLRTRKHRSKLDWNKELIRNPQKQKTKLITGCPCRKS</sequence>
<evidence type="ECO:0000313" key="1">
    <source>
        <dbReference type="EMBL" id="MBX03215.1"/>
    </source>
</evidence>
<accession>A0A2P2KBU8</accession>
<proteinExistence type="predicted"/>
<dbReference type="AlphaFoldDB" id="A0A2P2KBU8"/>